<dbReference type="Proteomes" id="UP001055879">
    <property type="component" value="Linkage Group LG10"/>
</dbReference>
<proteinExistence type="predicted"/>
<reference evidence="2" key="1">
    <citation type="journal article" date="2022" name="Mol. Ecol. Resour.">
        <title>The genomes of chicory, endive, great burdock and yacon provide insights into Asteraceae palaeo-polyploidization history and plant inulin production.</title>
        <authorList>
            <person name="Fan W."/>
            <person name="Wang S."/>
            <person name="Wang H."/>
            <person name="Wang A."/>
            <person name="Jiang F."/>
            <person name="Liu H."/>
            <person name="Zhao H."/>
            <person name="Xu D."/>
            <person name="Zhang Y."/>
        </authorList>
    </citation>
    <scope>NUCLEOTIDE SEQUENCE [LARGE SCALE GENOMIC DNA]</scope>
    <source>
        <strain evidence="2">cv. Niubang</strain>
    </source>
</reference>
<gene>
    <name evidence="1" type="ORF">L6452_29680</name>
</gene>
<sequence length="243" mass="27451">MLGICFRMRIPRKLEVWRLGTVSYLEALKLQEKLASDRKTSKISDTLLSLQHPPTYTLGKRRTDHNLLVPESELKNMGAELHYTQRGGDITFHGPHQAILYPILSLREIGLGARKYVENLESTMIELAALYGVKAHGLRKLETGVWVGERKIGAIGVRISSGITSHGLAFNIDPDLRYYKHIVPCGIYDKEVTSLRRETDMVLPDEEVIQEQLVSCFARLFGYSDIIWRNGSSIVIDSDSKPT</sequence>
<evidence type="ECO:0000313" key="1">
    <source>
        <dbReference type="EMBL" id="KAI3696993.1"/>
    </source>
</evidence>
<protein>
    <submittedName>
        <fullName evidence="1">Uncharacterized protein</fullName>
    </submittedName>
</protein>
<reference evidence="1 2" key="2">
    <citation type="journal article" date="2022" name="Mol. Ecol. Resour.">
        <title>The genomes of chicory, endive, great burdock and yacon provide insights into Asteraceae paleo-polyploidization history and plant inulin production.</title>
        <authorList>
            <person name="Fan W."/>
            <person name="Wang S."/>
            <person name="Wang H."/>
            <person name="Wang A."/>
            <person name="Jiang F."/>
            <person name="Liu H."/>
            <person name="Zhao H."/>
            <person name="Xu D."/>
            <person name="Zhang Y."/>
        </authorList>
    </citation>
    <scope>NUCLEOTIDE SEQUENCE [LARGE SCALE GENOMIC DNA]</scope>
    <source>
        <strain evidence="2">cv. Niubang</strain>
    </source>
</reference>
<organism evidence="1 2">
    <name type="scientific">Arctium lappa</name>
    <name type="common">Greater burdock</name>
    <name type="synonym">Lappa major</name>
    <dbReference type="NCBI Taxonomy" id="4217"/>
    <lineage>
        <taxon>Eukaryota</taxon>
        <taxon>Viridiplantae</taxon>
        <taxon>Streptophyta</taxon>
        <taxon>Embryophyta</taxon>
        <taxon>Tracheophyta</taxon>
        <taxon>Spermatophyta</taxon>
        <taxon>Magnoliopsida</taxon>
        <taxon>eudicotyledons</taxon>
        <taxon>Gunneridae</taxon>
        <taxon>Pentapetalae</taxon>
        <taxon>asterids</taxon>
        <taxon>campanulids</taxon>
        <taxon>Asterales</taxon>
        <taxon>Asteraceae</taxon>
        <taxon>Carduoideae</taxon>
        <taxon>Cardueae</taxon>
        <taxon>Arctiinae</taxon>
        <taxon>Arctium</taxon>
    </lineage>
</organism>
<dbReference type="EMBL" id="CM042056">
    <property type="protein sequence ID" value="KAI3696993.1"/>
    <property type="molecule type" value="Genomic_DNA"/>
</dbReference>
<comment type="caution">
    <text evidence="1">The sequence shown here is derived from an EMBL/GenBank/DDBJ whole genome shotgun (WGS) entry which is preliminary data.</text>
</comment>
<keyword evidence="2" id="KW-1185">Reference proteome</keyword>
<name>A0ACB8ZI98_ARCLA</name>
<accession>A0ACB8ZI98</accession>
<evidence type="ECO:0000313" key="2">
    <source>
        <dbReference type="Proteomes" id="UP001055879"/>
    </source>
</evidence>